<proteinExistence type="predicted"/>
<dbReference type="Proteomes" id="UP000677054">
    <property type="component" value="Unassembled WGS sequence"/>
</dbReference>
<dbReference type="OrthoDB" id="6475149at2759"/>
<evidence type="ECO:0000313" key="3">
    <source>
        <dbReference type="Proteomes" id="UP000677054"/>
    </source>
</evidence>
<dbReference type="InterPro" id="IPR008974">
    <property type="entry name" value="TRAF-like"/>
</dbReference>
<keyword evidence="3" id="KW-1185">Reference proteome</keyword>
<dbReference type="InterPro" id="IPR049342">
    <property type="entry name" value="TRAF1-6_MATH_dom"/>
</dbReference>
<accession>A0A7R9ACD0</accession>
<reference evidence="2" key="1">
    <citation type="submission" date="2020-11" db="EMBL/GenBank/DDBJ databases">
        <authorList>
            <person name="Tran Van P."/>
        </authorList>
    </citation>
    <scope>NUCLEOTIDE SEQUENCE</scope>
</reference>
<gene>
    <name evidence="2" type="ORF">DSTB1V02_LOCUS11037</name>
</gene>
<evidence type="ECO:0000259" key="1">
    <source>
        <dbReference type="Pfam" id="PF21355"/>
    </source>
</evidence>
<evidence type="ECO:0000313" key="2">
    <source>
        <dbReference type="EMBL" id="CAD7251270.1"/>
    </source>
</evidence>
<dbReference type="EMBL" id="LR902930">
    <property type="protein sequence ID" value="CAD7251270.1"/>
    <property type="molecule type" value="Genomic_DNA"/>
</dbReference>
<dbReference type="Gene3D" id="2.60.210.10">
    <property type="entry name" value="Apoptosis, Tumor Necrosis Factor Receptor Associated Protein 2, Chain A"/>
    <property type="match status" value="1"/>
</dbReference>
<dbReference type="AlphaFoldDB" id="A0A7R9ACD0"/>
<dbReference type="Pfam" id="PF21355">
    <property type="entry name" value="TRAF-mep_MATH"/>
    <property type="match status" value="1"/>
</dbReference>
<dbReference type="EMBL" id="CAJPEV010003413">
    <property type="protein sequence ID" value="CAG0899700.1"/>
    <property type="molecule type" value="Genomic_DNA"/>
</dbReference>
<sequence>MTGSSCSASLKSVEDLAQCLQYLSVGLQDLSSRFNQFAEGTHLHDSDRVFVHDWRVPLETMENYTLGDQYTSKRFYISPGGYRMFLTMYPTGEATESSVLLQYVNIFAGIARGVNDNYLSWPFVLKYQLILLDQTEDDPVDVEYAVDPRRSCLQSGGNVGHAFTKPVTPFNGGLKCGTRILMKREEIFTRNYIKDNHLVFRLKVFLA</sequence>
<feature type="domain" description="TRAF1-6 MATH" evidence="1">
    <location>
        <begin position="70"/>
        <end position="201"/>
    </location>
</feature>
<protein>
    <recommendedName>
        <fullName evidence="1">TRAF1-6 MATH domain-containing protein</fullName>
    </recommendedName>
</protein>
<dbReference type="SUPFAM" id="SSF49599">
    <property type="entry name" value="TRAF domain-like"/>
    <property type="match status" value="1"/>
</dbReference>
<name>A0A7R9ACD0_9CRUS</name>
<organism evidence="2">
    <name type="scientific">Darwinula stevensoni</name>
    <dbReference type="NCBI Taxonomy" id="69355"/>
    <lineage>
        <taxon>Eukaryota</taxon>
        <taxon>Metazoa</taxon>
        <taxon>Ecdysozoa</taxon>
        <taxon>Arthropoda</taxon>
        <taxon>Crustacea</taxon>
        <taxon>Oligostraca</taxon>
        <taxon>Ostracoda</taxon>
        <taxon>Podocopa</taxon>
        <taxon>Podocopida</taxon>
        <taxon>Darwinulocopina</taxon>
        <taxon>Darwinuloidea</taxon>
        <taxon>Darwinulidae</taxon>
        <taxon>Darwinula</taxon>
    </lineage>
</organism>